<dbReference type="Proteomes" id="UP000824540">
    <property type="component" value="Unassembled WGS sequence"/>
</dbReference>
<organism evidence="2 3">
    <name type="scientific">Albula glossodonta</name>
    <name type="common">roundjaw bonefish</name>
    <dbReference type="NCBI Taxonomy" id="121402"/>
    <lineage>
        <taxon>Eukaryota</taxon>
        <taxon>Metazoa</taxon>
        <taxon>Chordata</taxon>
        <taxon>Craniata</taxon>
        <taxon>Vertebrata</taxon>
        <taxon>Euteleostomi</taxon>
        <taxon>Actinopterygii</taxon>
        <taxon>Neopterygii</taxon>
        <taxon>Teleostei</taxon>
        <taxon>Albuliformes</taxon>
        <taxon>Albulidae</taxon>
        <taxon>Albula</taxon>
    </lineage>
</organism>
<feature type="compositionally biased region" description="Basic and acidic residues" evidence="1">
    <location>
        <begin position="173"/>
        <end position="185"/>
    </location>
</feature>
<feature type="compositionally biased region" description="Polar residues" evidence="1">
    <location>
        <begin position="187"/>
        <end position="199"/>
    </location>
</feature>
<gene>
    <name evidence="2" type="ORF">JZ751_012622</name>
</gene>
<keyword evidence="3" id="KW-1185">Reference proteome</keyword>
<evidence type="ECO:0000313" key="2">
    <source>
        <dbReference type="EMBL" id="KAG9344140.1"/>
    </source>
</evidence>
<protein>
    <submittedName>
        <fullName evidence="2">Uncharacterized protein</fullName>
    </submittedName>
</protein>
<feature type="compositionally biased region" description="Basic and acidic residues" evidence="1">
    <location>
        <begin position="133"/>
        <end position="161"/>
    </location>
</feature>
<reference evidence="2" key="1">
    <citation type="thesis" date="2021" institute="BYU ScholarsArchive" country="Provo, UT, USA">
        <title>Applications of and Algorithms for Genome Assembly and Genomic Analyses with an Emphasis on Marine Teleosts.</title>
        <authorList>
            <person name="Pickett B.D."/>
        </authorList>
    </citation>
    <scope>NUCLEOTIDE SEQUENCE</scope>
    <source>
        <strain evidence="2">HI-2016</strain>
    </source>
</reference>
<comment type="caution">
    <text evidence="2">The sequence shown here is derived from an EMBL/GenBank/DDBJ whole genome shotgun (WGS) entry which is preliminary data.</text>
</comment>
<sequence length="199" mass="22059">MQQEMVHPARCEASFELCVVAVQRDGRVLVLVVVGGVITKTPENPRRLQTLLLSHPSSCLLRAGCYRGGRRSGQAGGEAESGLRLAAQPLSSAIRSSASAQPVQCSLLCVRLKKKKKEGGRGWNGREEEEEGGRETEREREGERERERERNADPLCKEDMARNPSEPPPLNNWRDRETQKQREGPDSDTQASPSDDGSR</sequence>
<proteinExistence type="predicted"/>
<dbReference type="EMBL" id="JAFBMS010000021">
    <property type="protein sequence ID" value="KAG9344140.1"/>
    <property type="molecule type" value="Genomic_DNA"/>
</dbReference>
<accession>A0A8T2NXS8</accession>
<feature type="region of interest" description="Disordered" evidence="1">
    <location>
        <begin position="118"/>
        <end position="199"/>
    </location>
</feature>
<feature type="non-terminal residue" evidence="2">
    <location>
        <position position="1"/>
    </location>
</feature>
<evidence type="ECO:0000256" key="1">
    <source>
        <dbReference type="SAM" id="MobiDB-lite"/>
    </source>
</evidence>
<name>A0A8T2NXS8_9TELE</name>
<evidence type="ECO:0000313" key="3">
    <source>
        <dbReference type="Proteomes" id="UP000824540"/>
    </source>
</evidence>
<dbReference type="AlphaFoldDB" id="A0A8T2NXS8"/>